<gene>
    <name evidence="2" type="ORF">HMPREF3200_01063</name>
</gene>
<reference evidence="3" key="1">
    <citation type="submission" date="2016-01" db="EMBL/GenBank/DDBJ databases">
        <authorList>
            <person name="Mitreva M."/>
            <person name="Pepin K.H."/>
            <person name="Mihindukulasuriya K.A."/>
            <person name="Fulton R."/>
            <person name="Fronick C."/>
            <person name="O'Laughlin M."/>
            <person name="Miner T."/>
            <person name="Herter B."/>
            <person name="Rosa B.A."/>
            <person name="Cordes M."/>
            <person name="Tomlinson C."/>
            <person name="Wollam A."/>
            <person name="Palsikar V.B."/>
            <person name="Mardis E.R."/>
            <person name="Wilson R.K."/>
        </authorList>
    </citation>
    <scope>NUCLEOTIDE SEQUENCE [LARGE SCALE GENOMIC DNA]</scope>
    <source>
        <strain evidence="3">MJR8151</strain>
    </source>
</reference>
<evidence type="ECO:0000313" key="2">
    <source>
        <dbReference type="EMBL" id="KWZ77916.1"/>
    </source>
</evidence>
<feature type="transmembrane region" description="Helical" evidence="1">
    <location>
        <begin position="9"/>
        <end position="26"/>
    </location>
</feature>
<dbReference type="PATRIC" id="fig|33036.3.peg.1053"/>
<accession>A0A133KEE9</accession>
<proteinExistence type="predicted"/>
<dbReference type="EMBL" id="LRPM01000040">
    <property type="protein sequence ID" value="KWZ77916.1"/>
    <property type="molecule type" value="Genomic_DNA"/>
</dbReference>
<keyword evidence="1" id="KW-0472">Membrane</keyword>
<keyword evidence="3" id="KW-1185">Reference proteome</keyword>
<feature type="transmembrane region" description="Helical" evidence="1">
    <location>
        <begin position="38"/>
        <end position="56"/>
    </location>
</feature>
<feature type="transmembrane region" description="Helical" evidence="1">
    <location>
        <begin position="63"/>
        <end position="87"/>
    </location>
</feature>
<evidence type="ECO:0000256" key="1">
    <source>
        <dbReference type="SAM" id="Phobius"/>
    </source>
</evidence>
<comment type="caution">
    <text evidence="2">The sequence shown here is derived from an EMBL/GenBank/DDBJ whole genome shotgun (WGS) entry which is preliminary data.</text>
</comment>
<organism evidence="2 3">
    <name type="scientific">Anaerococcus tetradius</name>
    <dbReference type="NCBI Taxonomy" id="33036"/>
    <lineage>
        <taxon>Bacteria</taxon>
        <taxon>Bacillati</taxon>
        <taxon>Bacillota</taxon>
        <taxon>Tissierellia</taxon>
        <taxon>Tissierellales</taxon>
        <taxon>Peptoniphilaceae</taxon>
        <taxon>Anaerococcus</taxon>
    </lineage>
</organism>
<sequence length="88" mass="10161">MLKDKIEKYTFVMGVIVFIVSYNLPINMLNRFTELKPLGLSTFFICPILGIIGLIFSFKRKSILFSILNLILILSFSITMFLGNLFFE</sequence>
<dbReference type="AlphaFoldDB" id="A0A133KEE9"/>
<protein>
    <submittedName>
        <fullName evidence="2">Uncharacterized protein</fullName>
    </submittedName>
</protein>
<evidence type="ECO:0000313" key="3">
    <source>
        <dbReference type="Proteomes" id="UP000070383"/>
    </source>
</evidence>
<keyword evidence="1" id="KW-0812">Transmembrane</keyword>
<name>A0A133KEE9_9FIRM</name>
<dbReference type="STRING" id="33036.HMPREF3200_01063"/>
<keyword evidence="1" id="KW-1133">Transmembrane helix</keyword>
<dbReference type="Proteomes" id="UP000070383">
    <property type="component" value="Unassembled WGS sequence"/>
</dbReference>